<organism evidence="2 3">
    <name type="scientific">Methylorubrum populi</name>
    <dbReference type="NCBI Taxonomy" id="223967"/>
    <lineage>
        <taxon>Bacteria</taxon>
        <taxon>Pseudomonadati</taxon>
        <taxon>Pseudomonadota</taxon>
        <taxon>Alphaproteobacteria</taxon>
        <taxon>Hyphomicrobiales</taxon>
        <taxon>Methylobacteriaceae</taxon>
        <taxon>Methylorubrum</taxon>
    </lineage>
</organism>
<evidence type="ECO:0000313" key="3">
    <source>
        <dbReference type="Proteomes" id="UP000469949"/>
    </source>
</evidence>
<comment type="caution">
    <text evidence="2">The sequence shown here is derived from an EMBL/GenBank/DDBJ whole genome shotgun (WGS) entry which is preliminary data.</text>
</comment>
<dbReference type="RefSeq" id="WP_152277974.1">
    <property type="nucleotide sequence ID" value="NZ_WEKV01000014.1"/>
</dbReference>
<gene>
    <name evidence="2" type="ORF">F8B43_3830</name>
</gene>
<evidence type="ECO:0000313" key="2">
    <source>
        <dbReference type="EMBL" id="KAB7783907.1"/>
    </source>
</evidence>
<feature type="compositionally biased region" description="Basic and acidic residues" evidence="1">
    <location>
        <begin position="8"/>
        <end position="18"/>
    </location>
</feature>
<dbReference type="AlphaFoldDB" id="A0A833J3S4"/>
<accession>A0A833J3S4</accession>
<protein>
    <submittedName>
        <fullName evidence="2">Uncharacterized protein</fullName>
    </submittedName>
</protein>
<reference evidence="2 3" key="1">
    <citation type="submission" date="2019-10" db="EMBL/GenBank/DDBJ databases">
        <title>Draft Genome Sequence of the Caffeine Degrading Methylotroph Methylorubrum populi PINKEL.</title>
        <authorList>
            <person name="Dawson S.C."/>
            <person name="Zhang X."/>
            <person name="Wright M.E."/>
            <person name="Sharma G."/>
            <person name="Langner J.T."/>
            <person name="Ditty J.L."/>
            <person name="Subuyuj G.A."/>
        </authorList>
    </citation>
    <scope>NUCLEOTIDE SEQUENCE [LARGE SCALE GENOMIC DNA]</scope>
    <source>
        <strain evidence="2 3">Pinkel</strain>
    </source>
</reference>
<feature type="region of interest" description="Disordered" evidence="1">
    <location>
        <begin position="1"/>
        <end position="32"/>
    </location>
</feature>
<dbReference type="EMBL" id="WEKV01000014">
    <property type="protein sequence ID" value="KAB7783907.1"/>
    <property type="molecule type" value="Genomic_DNA"/>
</dbReference>
<sequence>MPGALDDGMAHERTDGRRPGGGRAPDGRRPLRAWRSLDPHDIDAELVEAVRRALSGPVLVHDRRWPSVLGGDAATAVGVAIRFLRSHRPDRTTGDLVMSAVLVHASSGDPAAALLLAHGLAVLARGRPDADVLGSRARLWAAGPFRTRPPR</sequence>
<proteinExistence type="predicted"/>
<evidence type="ECO:0000256" key="1">
    <source>
        <dbReference type="SAM" id="MobiDB-lite"/>
    </source>
</evidence>
<dbReference type="Proteomes" id="UP000469949">
    <property type="component" value="Unassembled WGS sequence"/>
</dbReference>
<name>A0A833J3S4_9HYPH</name>